<dbReference type="InterPro" id="IPR005818">
    <property type="entry name" value="Histone_H1/H5_H15"/>
</dbReference>
<evidence type="ECO:0000256" key="4">
    <source>
        <dbReference type="ARBA" id="ARBA00022771"/>
    </source>
</evidence>
<keyword evidence="5" id="KW-0862">Zinc</keyword>
<evidence type="ECO:0000256" key="7">
    <source>
        <dbReference type="PROSITE-ProRule" id="PRU00146"/>
    </source>
</evidence>
<dbReference type="InterPro" id="IPR013083">
    <property type="entry name" value="Znf_RING/FYVE/PHD"/>
</dbReference>
<evidence type="ECO:0000313" key="11">
    <source>
        <dbReference type="EMBL" id="KAF0348296.1"/>
    </source>
</evidence>
<dbReference type="InterPro" id="IPR036388">
    <property type="entry name" value="WH-like_DNA-bd_sf"/>
</dbReference>
<feature type="region of interest" description="Disordered" evidence="8">
    <location>
        <begin position="1009"/>
        <end position="1045"/>
    </location>
</feature>
<evidence type="ECO:0000256" key="1">
    <source>
        <dbReference type="ARBA" id="ARBA00020833"/>
    </source>
</evidence>
<feature type="compositionally biased region" description="Basic residues" evidence="8">
    <location>
        <begin position="163"/>
        <end position="177"/>
    </location>
</feature>
<feature type="compositionally biased region" description="Low complexity" evidence="8">
    <location>
        <begin position="1009"/>
        <end position="1023"/>
    </location>
</feature>
<feature type="compositionally biased region" description="Polar residues" evidence="8">
    <location>
        <begin position="287"/>
        <end position="296"/>
    </location>
</feature>
<feature type="compositionally biased region" description="Polar residues" evidence="8">
    <location>
        <begin position="838"/>
        <end position="857"/>
    </location>
</feature>
<dbReference type="SMART" id="SM00249">
    <property type="entry name" value="PHD"/>
    <property type="match status" value="1"/>
</dbReference>
<dbReference type="GO" id="GO:0008270">
    <property type="term" value="F:zinc ion binding"/>
    <property type="evidence" value="ECO:0007669"/>
    <property type="project" value="UniProtKB-KW"/>
</dbReference>
<gene>
    <name evidence="11" type="ORF">F8M41_015565</name>
</gene>
<feature type="compositionally biased region" description="Basic and acidic residues" evidence="8">
    <location>
        <begin position="256"/>
        <end position="271"/>
    </location>
</feature>
<organism evidence="11 12">
    <name type="scientific">Gigaspora margarita</name>
    <dbReference type="NCBI Taxonomy" id="4874"/>
    <lineage>
        <taxon>Eukaryota</taxon>
        <taxon>Fungi</taxon>
        <taxon>Fungi incertae sedis</taxon>
        <taxon>Mucoromycota</taxon>
        <taxon>Glomeromycotina</taxon>
        <taxon>Glomeromycetes</taxon>
        <taxon>Diversisporales</taxon>
        <taxon>Gigasporaceae</taxon>
        <taxon>Gigaspora</taxon>
    </lineage>
</organism>
<sequence length="1045" mass="117112">MMNYEDQGMVMKLPDPYSEQNNFVHRDAYNKINFTEWGEEDGDFELEEEFNQSNQMSVIQDDNTQQRELSGGGDHEEIEKTINPDQIHLTPTHDDQVDEVTIDDDTHFPPRDNEMKSILEEIEKLEQSESVQVNEIPVQSVLIDRDVSTLESEITKSQQSEKGRKKVSKKSTQRKKSKADTDSLQPTVENQVYSEDGNDSGDDHLKKDDTENSASITKSGRKIHKPIFFNPSSYIEPKKKLNDTKDSSTDSNKVPSDSKKSSSKRSLEKRNQKSSKTLSKPYDILMSSDNNGESLDISQNFQDSQQILGSCDSSNSALDALDPEIDSIVCEICHEGLSKKGNWIILCDRCDTPYHQLCHIPTIDDDFADSDKEWICMGCTNSRTKKRQKMNNPEMIDTTTKILPSEQIITPNTDISTAELDIQPSNLVKEQSDLPISALLTREQKVEYLSSLPQAVLVDLILLAEHMQPGLPLYPANVLQRFFQMNEPNQDEFQPKTELATPSTEMDITELSLPSRLDDLDRPSQLKETPEIMSPVSNDGPPNSMNVDEFLIYTNMIVRAISVITQPNGNTAQTIYNWIKGNYAVPMNFQHTAKKYLSEMLSKGILIKTSKAHYKLNPTYNHSSVNCDSLFKPLNVKNLQNPNNSTQSPRKSLNNSSDPTLLLSQSLNGQVNQESFQQSIGLECQIDKGLSQQSLNFVGQTNQFSFHQKTLIEQTNQVLPQSSQTSSIQQSKSPLQHVNRTLSNLSDHASSNSPSGSQPSNLISIDNQIKDINLINNDLSNQKPARSLVSVASLMNNDQARTGLRIPQSYQMDRYLKQNNIQARNNIRPPSQIPSGLKRNSNQSRSDVSRSHSTVMNHISMENGGKSPNGIPSLSSMTSHRQLSTTTNNNDQSNVAVPSVNSFSSQQRYTAINNNNQSPIAARPLLPIPTNQSFSTGNTEIGSQSMIVPPMQPIQPNPQQSWPTSFNSFYMIPNSNESNQYGLMQTYSYSPNQNQISYDGHNAMHNSLMNENSNNNNGQPRNSPVTPHLQPMGQIGQMGQSLNQR</sequence>
<name>A0A8H3WVF9_GIGMA</name>
<feature type="compositionally biased region" description="Basic and acidic residues" evidence="8">
    <location>
        <begin position="201"/>
        <end position="210"/>
    </location>
</feature>
<evidence type="ECO:0000256" key="6">
    <source>
        <dbReference type="ARBA" id="ARBA00023159"/>
    </source>
</evidence>
<dbReference type="PROSITE" id="PS01359">
    <property type="entry name" value="ZF_PHD_1"/>
    <property type="match status" value="1"/>
</dbReference>
<feature type="domain" description="PHD-type" evidence="9">
    <location>
        <begin position="327"/>
        <end position="382"/>
    </location>
</feature>
<dbReference type="GO" id="GO:0000786">
    <property type="term" value="C:nucleosome"/>
    <property type="evidence" value="ECO:0007669"/>
    <property type="project" value="InterPro"/>
</dbReference>
<dbReference type="InterPro" id="IPR019787">
    <property type="entry name" value="Znf_PHD-finger"/>
</dbReference>
<dbReference type="SUPFAM" id="SSF46785">
    <property type="entry name" value="Winged helix' DNA-binding domain"/>
    <property type="match status" value="1"/>
</dbReference>
<evidence type="ECO:0000259" key="10">
    <source>
        <dbReference type="PROSITE" id="PS51504"/>
    </source>
</evidence>
<dbReference type="AlphaFoldDB" id="A0A8H3WVF9"/>
<feature type="compositionally biased region" description="Polar residues" evidence="8">
    <location>
        <begin position="870"/>
        <end position="902"/>
    </location>
</feature>
<feature type="domain" description="H15" evidence="10">
    <location>
        <begin position="549"/>
        <end position="618"/>
    </location>
</feature>
<reference evidence="11 12" key="1">
    <citation type="journal article" date="2019" name="Environ. Microbiol.">
        <title>At the nexus of three kingdoms: the genome of the mycorrhizal fungus Gigaspora margarita provides insights into plant, endobacterial and fungal interactions.</title>
        <authorList>
            <person name="Venice F."/>
            <person name="Ghignone S."/>
            <person name="Salvioli di Fossalunga A."/>
            <person name="Amselem J."/>
            <person name="Novero M."/>
            <person name="Xianan X."/>
            <person name="Sedzielewska Toro K."/>
            <person name="Morin E."/>
            <person name="Lipzen A."/>
            <person name="Grigoriev I.V."/>
            <person name="Henrissat B."/>
            <person name="Martin F.M."/>
            <person name="Bonfante P."/>
        </authorList>
    </citation>
    <scope>NUCLEOTIDE SEQUENCE [LARGE SCALE GENOMIC DNA]</scope>
    <source>
        <strain evidence="11 12">BEG34</strain>
    </source>
</reference>
<evidence type="ECO:0000256" key="2">
    <source>
        <dbReference type="ARBA" id="ARBA00022553"/>
    </source>
</evidence>
<dbReference type="SUPFAM" id="SSF57903">
    <property type="entry name" value="FYVE/PHD zinc finger"/>
    <property type="match status" value="1"/>
</dbReference>
<feature type="region of interest" description="Disordered" evidence="8">
    <location>
        <begin position="150"/>
        <end position="296"/>
    </location>
</feature>
<accession>A0A8H3WVF9</accession>
<dbReference type="PROSITE" id="PS51504">
    <property type="entry name" value="H15"/>
    <property type="match status" value="1"/>
</dbReference>
<dbReference type="InterPro" id="IPR001965">
    <property type="entry name" value="Znf_PHD"/>
</dbReference>
<dbReference type="CDD" id="cd15502">
    <property type="entry name" value="PHD_Phf1p_Phf2p_like"/>
    <property type="match status" value="1"/>
</dbReference>
<dbReference type="SMART" id="SM00526">
    <property type="entry name" value="H15"/>
    <property type="match status" value="1"/>
</dbReference>
<feature type="region of interest" description="Disordered" evidence="8">
    <location>
        <begin position="636"/>
        <end position="662"/>
    </location>
</feature>
<dbReference type="Pfam" id="PF00628">
    <property type="entry name" value="PHD"/>
    <property type="match status" value="1"/>
</dbReference>
<evidence type="ECO:0000256" key="8">
    <source>
        <dbReference type="SAM" id="MobiDB-lite"/>
    </source>
</evidence>
<feature type="compositionally biased region" description="Basic and acidic residues" evidence="8">
    <location>
        <begin position="236"/>
        <end position="248"/>
    </location>
</feature>
<protein>
    <recommendedName>
        <fullName evidence="1">Histone H1</fullName>
    </recommendedName>
</protein>
<dbReference type="InterPro" id="IPR011011">
    <property type="entry name" value="Znf_FYVE_PHD"/>
</dbReference>
<proteinExistence type="predicted"/>
<dbReference type="Pfam" id="PF00538">
    <property type="entry name" value="Linker_histone"/>
    <property type="match status" value="1"/>
</dbReference>
<feature type="compositionally biased region" description="Polar residues" evidence="8">
    <location>
        <begin position="820"/>
        <end position="829"/>
    </location>
</feature>
<feature type="compositionally biased region" description="Polar residues" evidence="8">
    <location>
        <begin position="182"/>
        <end position="193"/>
    </location>
</feature>
<evidence type="ECO:0000256" key="5">
    <source>
        <dbReference type="ARBA" id="ARBA00022833"/>
    </source>
</evidence>
<dbReference type="Gene3D" id="1.10.10.10">
    <property type="entry name" value="Winged helix-like DNA-binding domain superfamily/Winged helix DNA-binding domain"/>
    <property type="match status" value="1"/>
</dbReference>
<keyword evidence="3" id="KW-0479">Metal-binding</keyword>
<evidence type="ECO:0000313" key="12">
    <source>
        <dbReference type="Proteomes" id="UP000439903"/>
    </source>
</evidence>
<comment type="caution">
    <text evidence="11">The sequence shown here is derived from an EMBL/GenBank/DDBJ whole genome shotgun (WGS) entry which is preliminary data.</text>
</comment>
<dbReference type="GO" id="GO:0006334">
    <property type="term" value="P:nucleosome assembly"/>
    <property type="evidence" value="ECO:0007669"/>
    <property type="project" value="InterPro"/>
</dbReference>
<dbReference type="PROSITE" id="PS50016">
    <property type="entry name" value="ZF_PHD_2"/>
    <property type="match status" value="1"/>
</dbReference>
<dbReference type="OrthoDB" id="2410596at2759"/>
<dbReference type="Gene3D" id="3.30.40.10">
    <property type="entry name" value="Zinc/RING finger domain, C3HC4 (zinc finger)"/>
    <property type="match status" value="1"/>
</dbReference>
<feature type="compositionally biased region" description="Polar residues" evidence="8">
    <location>
        <begin position="637"/>
        <end position="662"/>
    </location>
</feature>
<feature type="region of interest" description="Disordered" evidence="8">
    <location>
        <begin position="820"/>
        <end position="902"/>
    </location>
</feature>
<feature type="region of interest" description="Disordered" evidence="8">
    <location>
        <begin position="82"/>
        <end position="112"/>
    </location>
</feature>
<keyword evidence="6" id="KW-0010">Activator</keyword>
<dbReference type="EMBL" id="WTPW01003274">
    <property type="protein sequence ID" value="KAF0348296.1"/>
    <property type="molecule type" value="Genomic_DNA"/>
</dbReference>
<keyword evidence="4 7" id="KW-0863">Zinc-finger</keyword>
<evidence type="ECO:0000256" key="3">
    <source>
        <dbReference type="ARBA" id="ARBA00022723"/>
    </source>
</evidence>
<evidence type="ECO:0000259" key="9">
    <source>
        <dbReference type="PROSITE" id="PS50016"/>
    </source>
</evidence>
<dbReference type="Proteomes" id="UP000439903">
    <property type="component" value="Unassembled WGS sequence"/>
</dbReference>
<dbReference type="InterPro" id="IPR036390">
    <property type="entry name" value="WH_DNA-bd_sf"/>
</dbReference>
<feature type="compositionally biased region" description="Polar residues" evidence="8">
    <location>
        <begin position="150"/>
        <end position="160"/>
    </location>
</feature>
<dbReference type="InterPro" id="IPR019786">
    <property type="entry name" value="Zinc_finger_PHD-type_CS"/>
</dbReference>
<keyword evidence="12" id="KW-1185">Reference proteome</keyword>
<dbReference type="GO" id="GO:0003677">
    <property type="term" value="F:DNA binding"/>
    <property type="evidence" value="ECO:0007669"/>
    <property type="project" value="InterPro"/>
</dbReference>
<keyword evidence="2" id="KW-0597">Phosphoprotein</keyword>